<sequence>MPVELPPEKSTEDRPKPPNVIVWLVLLLVFMVAGVTITLLTWPKGEPTGTVQFWIRLLGVPPLAWAVALGFRLLYRDQENERLDAEEEVLREDREKALEFASEPLAVTALAYLSAAGTQNEHVAADVVKLKSVIEAQDTLDGKPAIRHSALELVSNDENPCRYRVCFKRVIASVNKAIEAVPFDVPFGVRLQLPADVDQMALQQTWQTCWDETMNRPAHSVLVSPDQGAMALDEWLDEQGGPTLEKFLLFVAVQLHDSPPQNSGEAAVAMLIGWPQLASRRRIGCIGSLHRPVYVSGEDINGPLSTALQWGRAKHDAVTDLWQAGLDKADKATVLNGSSALELGVSKADDLSGIHDVDAALGRSGCASAWLALALSLEHAARTHRPQLVAWRDASLRFSIVQPVA</sequence>
<proteinExistence type="predicted"/>
<feature type="transmembrane region" description="Helical" evidence="1">
    <location>
        <begin position="54"/>
        <end position="75"/>
    </location>
</feature>
<protein>
    <recommendedName>
        <fullName evidence="4">Transmembrane protein</fullName>
    </recommendedName>
</protein>
<evidence type="ECO:0008006" key="4">
    <source>
        <dbReference type="Google" id="ProtNLM"/>
    </source>
</evidence>
<keyword evidence="1" id="KW-0812">Transmembrane</keyword>
<gene>
    <name evidence="2" type="ORF">AWB75_03384</name>
</gene>
<feature type="transmembrane region" description="Helical" evidence="1">
    <location>
        <begin position="20"/>
        <end position="42"/>
    </location>
</feature>
<evidence type="ECO:0000256" key="1">
    <source>
        <dbReference type="SAM" id="Phobius"/>
    </source>
</evidence>
<name>A0A158BEQ8_9BURK</name>
<keyword evidence="3" id="KW-1185">Reference proteome</keyword>
<dbReference type="EMBL" id="FCOF02000014">
    <property type="protein sequence ID" value="SAK68564.1"/>
    <property type="molecule type" value="Genomic_DNA"/>
</dbReference>
<keyword evidence="1" id="KW-0472">Membrane</keyword>
<dbReference type="Proteomes" id="UP000054870">
    <property type="component" value="Unassembled WGS sequence"/>
</dbReference>
<accession>A0A158BEQ8</accession>
<organism evidence="2 3">
    <name type="scientific">Caballeronia catudaia</name>
    <dbReference type="NCBI Taxonomy" id="1777136"/>
    <lineage>
        <taxon>Bacteria</taxon>
        <taxon>Pseudomonadati</taxon>
        <taxon>Pseudomonadota</taxon>
        <taxon>Betaproteobacteria</taxon>
        <taxon>Burkholderiales</taxon>
        <taxon>Burkholderiaceae</taxon>
        <taxon>Caballeronia</taxon>
    </lineage>
</organism>
<keyword evidence="1" id="KW-1133">Transmembrane helix</keyword>
<dbReference type="AlphaFoldDB" id="A0A158BEQ8"/>
<reference evidence="2" key="1">
    <citation type="submission" date="2016-01" db="EMBL/GenBank/DDBJ databases">
        <authorList>
            <person name="Peeters C."/>
        </authorList>
    </citation>
    <scope>NUCLEOTIDE SEQUENCE [LARGE SCALE GENOMIC DNA]</scope>
    <source>
        <strain evidence="2">LMG 29318</strain>
    </source>
</reference>
<evidence type="ECO:0000313" key="3">
    <source>
        <dbReference type="Proteomes" id="UP000054870"/>
    </source>
</evidence>
<evidence type="ECO:0000313" key="2">
    <source>
        <dbReference type="EMBL" id="SAK68564.1"/>
    </source>
</evidence>
<comment type="caution">
    <text evidence="2">The sequence shown here is derived from an EMBL/GenBank/DDBJ whole genome shotgun (WGS) entry which is preliminary data.</text>
</comment>